<accession>A0A8S1QSU9</accession>
<dbReference type="OrthoDB" id="1305at2759"/>
<name>A0A8S1QSU9_9CILI</name>
<dbReference type="AlphaFoldDB" id="A0A8S1QSU9"/>
<reference evidence="2" key="1">
    <citation type="submission" date="2021-01" db="EMBL/GenBank/DDBJ databases">
        <authorList>
            <consortium name="Genoscope - CEA"/>
            <person name="William W."/>
        </authorList>
    </citation>
    <scope>NUCLEOTIDE SEQUENCE</scope>
</reference>
<evidence type="ECO:0000256" key="1">
    <source>
        <dbReference type="SAM" id="MobiDB-lite"/>
    </source>
</evidence>
<evidence type="ECO:0000313" key="2">
    <source>
        <dbReference type="EMBL" id="CAD8118651.1"/>
    </source>
</evidence>
<proteinExistence type="predicted"/>
<dbReference type="EMBL" id="CAJJDN010000118">
    <property type="protein sequence ID" value="CAD8118651.1"/>
    <property type="molecule type" value="Genomic_DNA"/>
</dbReference>
<organism evidence="2 3">
    <name type="scientific">Paramecium sonneborni</name>
    <dbReference type="NCBI Taxonomy" id="65129"/>
    <lineage>
        <taxon>Eukaryota</taxon>
        <taxon>Sar</taxon>
        <taxon>Alveolata</taxon>
        <taxon>Ciliophora</taxon>
        <taxon>Intramacronucleata</taxon>
        <taxon>Oligohymenophorea</taxon>
        <taxon>Peniculida</taxon>
        <taxon>Parameciidae</taxon>
        <taxon>Paramecium</taxon>
    </lineage>
</organism>
<protein>
    <submittedName>
        <fullName evidence="2">Uncharacterized protein</fullName>
    </submittedName>
</protein>
<keyword evidence="3" id="KW-1185">Reference proteome</keyword>
<sequence length="528" mass="62360">MTAEASLEWKYLPVTGILVDQKSNKVIWELKSEDSKWPKDLFTVSISQQKDFMSDPELGWNWHKSWNLPEINYTINFKNNDTTIKDFKDGILEVQMFVIKKGLIANQYISLGLRGNTKLALFEPSITFSGLKFGTTSYNNKYSKFNFIFVLSYSRKEEVLILDSQISSDVFVDSRNRTGHNNRDISQEMFLDLFPPSIIDQIYYKRENDKQNQKFNQIDKSLQGFINYYTSANIRNKIRHPLFMVMKFPKCVRLFFNSNFIKKSESVLMQVLSHLNQVKQQMSQSKEMKLLVKVENSNQNTLKKALDIIKQLENNYYEICTQRASIPEDAVEITDIYYLTREYKRKYQHFIDHSEGKQQNEKANTSKSQKSIMKQAQKNADSIAFQDECLNNPLIQINTDSIQPIQKQICQISQKNKRNLDKQSKNIQVNKEEQVKEEKDQENNLQGQQEKKVIQKDKNKSCQLSVDPNLLNNQFQHPEILNQLSNPLYCNMYNYAFNQFFQCYHNNQQYGNFNLAYPYYYHQYHPKE</sequence>
<gene>
    <name evidence="2" type="ORF">PSON_ATCC_30995.1.T1180054</name>
</gene>
<evidence type="ECO:0000313" key="3">
    <source>
        <dbReference type="Proteomes" id="UP000692954"/>
    </source>
</evidence>
<feature type="compositionally biased region" description="Basic and acidic residues" evidence="1">
    <location>
        <begin position="350"/>
        <end position="360"/>
    </location>
</feature>
<feature type="compositionally biased region" description="Polar residues" evidence="1">
    <location>
        <begin position="361"/>
        <end position="376"/>
    </location>
</feature>
<feature type="region of interest" description="Disordered" evidence="1">
    <location>
        <begin position="431"/>
        <end position="451"/>
    </location>
</feature>
<comment type="caution">
    <text evidence="2">The sequence shown here is derived from an EMBL/GenBank/DDBJ whole genome shotgun (WGS) entry which is preliminary data.</text>
</comment>
<feature type="region of interest" description="Disordered" evidence="1">
    <location>
        <begin position="350"/>
        <end position="376"/>
    </location>
</feature>
<dbReference type="Proteomes" id="UP000692954">
    <property type="component" value="Unassembled WGS sequence"/>
</dbReference>
<feature type="compositionally biased region" description="Basic and acidic residues" evidence="1">
    <location>
        <begin position="431"/>
        <end position="442"/>
    </location>
</feature>